<sequence length="245" mass="28572">FVRKQLNDSIMSKQVVNEFHVAPVWLTRDYVEQKLRLHLNDATLKLNELQIQPAVANGENYSSVMTRINVDYTDKTVKNKKNTYLVKTTFADKDPTAFMLEPYGIYVREIDMYEDVLPKMAEILRKGLGEHKQLFAGTMNVDRERNSIIFQDMSLQGFFVADRIKQLDREHAHLALEKLALFHASSAVLNEQQPGIFADKYERCFFNKHTRGYQPMMENMIKALELSLRDDKELYPRYGEKLKGV</sequence>
<dbReference type="SMART" id="SM00587">
    <property type="entry name" value="CHK"/>
    <property type="match status" value="1"/>
</dbReference>
<feature type="non-terminal residue" evidence="2">
    <location>
        <position position="245"/>
    </location>
</feature>
<protein>
    <recommendedName>
        <fullName evidence="1">CHK kinase-like domain-containing protein</fullName>
    </recommendedName>
</protein>
<evidence type="ECO:0000259" key="1">
    <source>
        <dbReference type="SMART" id="SM00587"/>
    </source>
</evidence>
<dbReference type="PANTHER" id="PTHR11012">
    <property type="entry name" value="PROTEIN KINASE-LIKE DOMAIN-CONTAINING"/>
    <property type="match status" value="1"/>
</dbReference>
<accession>A0AAD4PH77</accession>
<feature type="domain" description="CHK kinase-like" evidence="1">
    <location>
        <begin position="148"/>
        <end position="244"/>
    </location>
</feature>
<dbReference type="Pfam" id="PF02958">
    <property type="entry name" value="EcKL"/>
    <property type="match status" value="1"/>
</dbReference>
<proteinExistence type="predicted"/>
<evidence type="ECO:0000313" key="3">
    <source>
        <dbReference type="Proteomes" id="UP001200034"/>
    </source>
</evidence>
<keyword evidence="3" id="KW-1185">Reference proteome</keyword>
<name>A0AAD4PH77_9MUSC</name>
<dbReference type="AlphaFoldDB" id="A0AAD4PH77"/>
<evidence type="ECO:0000313" key="2">
    <source>
        <dbReference type="EMBL" id="KAH8359980.1"/>
    </source>
</evidence>
<gene>
    <name evidence="2" type="ORF">KR093_009935</name>
</gene>
<dbReference type="Proteomes" id="UP001200034">
    <property type="component" value="Unassembled WGS sequence"/>
</dbReference>
<dbReference type="SUPFAM" id="SSF56112">
    <property type="entry name" value="Protein kinase-like (PK-like)"/>
    <property type="match status" value="1"/>
</dbReference>
<dbReference type="PANTHER" id="PTHR11012:SF13">
    <property type="entry name" value="CHK KINASE-LIKE DOMAIN-CONTAINING PROTEIN-RELATED"/>
    <property type="match status" value="1"/>
</dbReference>
<comment type="caution">
    <text evidence="2">The sequence shown here is derived from an EMBL/GenBank/DDBJ whole genome shotgun (WGS) entry which is preliminary data.</text>
</comment>
<dbReference type="InterPro" id="IPR004119">
    <property type="entry name" value="EcKL"/>
</dbReference>
<dbReference type="EMBL" id="JAJJHW010003409">
    <property type="protein sequence ID" value="KAH8359980.1"/>
    <property type="molecule type" value="Genomic_DNA"/>
</dbReference>
<reference evidence="2" key="1">
    <citation type="journal article" date="2021" name="Mol. Ecol. Resour.">
        <title>Phylogenomic analyses of the genus Drosophila reveals genomic signals of climate adaptation.</title>
        <authorList>
            <person name="Li F."/>
            <person name="Rane R.V."/>
            <person name="Luria V."/>
            <person name="Xiong Z."/>
            <person name="Chen J."/>
            <person name="Li Z."/>
            <person name="Catullo R.A."/>
            <person name="Griffin P.C."/>
            <person name="Schiffer M."/>
            <person name="Pearce S."/>
            <person name="Lee S.F."/>
            <person name="McElroy K."/>
            <person name="Stocker A."/>
            <person name="Shirriffs J."/>
            <person name="Cockerell F."/>
            <person name="Coppin C."/>
            <person name="Sgro C.M."/>
            <person name="Karger A."/>
            <person name="Cain J.W."/>
            <person name="Weber J.A."/>
            <person name="Santpere G."/>
            <person name="Kirschner M.W."/>
            <person name="Hoffmann A.A."/>
            <person name="Oakeshott J.G."/>
            <person name="Zhang G."/>
        </authorList>
    </citation>
    <scope>NUCLEOTIDE SEQUENCE</scope>
    <source>
        <strain evidence="2">BGI-SZ-2011g</strain>
    </source>
</reference>
<dbReference type="InterPro" id="IPR015897">
    <property type="entry name" value="CHK_kinase-like"/>
</dbReference>
<feature type="non-terminal residue" evidence="2">
    <location>
        <position position="1"/>
    </location>
</feature>
<organism evidence="2 3">
    <name type="scientific">Drosophila rubida</name>
    <dbReference type="NCBI Taxonomy" id="30044"/>
    <lineage>
        <taxon>Eukaryota</taxon>
        <taxon>Metazoa</taxon>
        <taxon>Ecdysozoa</taxon>
        <taxon>Arthropoda</taxon>
        <taxon>Hexapoda</taxon>
        <taxon>Insecta</taxon>
        <taxon>Pterygota</taxon>
        <taxon>Neoptera</taxon>
        <taxon>Endopterygota</taxon>
        <taxon>Diptera</taxon>
        <taxon>Brachycera</taxon>
        <taxon>Muscomorpha</taxon>
        <taxon>Ephydroidea</taxon>
        <taxon>Drosophilidae</taxon>
        <taxon>Drosophila</taxon>
    </lineage>
</organism>
<dbReference type="InterPro" id="IPR011009">
    <property type="entry name" value="Kinase-like_dom_sf"/>
</dbReference>